<evidence type="ECO:0000256" key="4">
    <source>
        <dbReference type="ARBA" id="ARBA00022723"/>
    </source>
</evidence>
<dbReference type="CDD" id="cd09868">
    <property type="entry name" value="PIN_XPG_RAD2"/>
    <property type="match status" value="1"/>
</dbReference>
<keyword evidence="3" id="KW-0540">Nuclease</keyword>
<evidence type="ECO:0000259" key="13">
    <source>
        <dbReference type="SMART" id="SM00484"/>
    </source>
</evidence>
<dbReference type="SUPFAM" id="SSF88723">
    <property type="entry name" value="PIN domain-like"/>
    <property type="match status" value="1"/>
</dbReference>
<dbReference type="FunFam" id="1.10.150.20:FF:000030">
    <property type="entry name" value="Flap endonuclease GEN-like 1"/>
    <property type="match status" value="1"/>
</dbReference>
<feature type="compositionally biased region" description="Basic and acidic residues" evidence="12">
    <location>
        <begin position="587"/>
        <end position="604"/>
    </location>
</feature>
<evidence type="ECO:0000256" key="5">
    <source>
        <dbReference type="ARBA" id="ARBA00022759"/>
    </source>
</evidence>
<keyword evidence="7" id="KW-0378">Hydrolase</keyword>
<feature type="compositionally biased region" description="Acidic residues" evidence="12">
    <location>
        <begin position="295"/>
        <end position="306"/>
    </location>
</feature>
<dbReference type="PRINTS" id="PR00853">
    <property type="entry name" value="XPGRADSUPER"/>
</dbReference>
<evidence type="ECO:0000256" key="8">
    <source>
        <dbReference type="ARBA" id="ARBA00022842"/>
    </source>
</evidence>
<dbReference type="InterPro" id="IPR008918">
    <property type="entry name" value="HhH2"/>
</dbReference>
<keyword evidence="5" id="KW-0255">Endonuclease</keyword>
<feature type="region of interest" description="Disordered" evidence="12">
    <location>
        <begin position="571"/>
        <end position="656"/>
    </location>
</feature>
<dbReference type="Proteomes" id="UP000612746">
    <property type="component" value="Unassembled WGS sequence"/>
</dbReference>
<keyword evidence="6" id="KW-0227">DNA damage</keyword>
<feature type="compositionally biased region" description="Basic residues" evidence="12">
    <location>
        <begin position="1152"/>
        <end position="1163"/>
    </location>
</feature>
<comment type="subcellular location">
    <subcellularLocation>
        <location evidence="2">Nucleus</location>
    </subcellularLocation>
</comment>
<dbReference type="GO" id="GO:0046872">
    <property type="term" value="F:metal ion binding"/>
    <property type="evidence" value="ECO:0007669"/>
    <property type="project" value="UniProtKB-KW"/>
</dbReference>
<evidence type="ECO:0000313" key="16">
    <source>
        <dbReference type="Proteomes" id="UP000612746"/>
    </source>
</evidence>
<dbReference type="Gene3D" id="3.40.50.1010">
    <property type="entry name" value="5'-nuclease"/>
    <property type="match status" value="2"/>
</dbReference>
<dbReference type="SMART" id="SM00485">
    <property type="entry name" value="XPGN"/>
    <property type="match status" value="1"/>
</dbReference>
<evidence type="ECO:0000256" key="6">
    <source>
        <dbReference type="ARBA" id="ARBA00022763"/>
    </source>
</evidence>
<dbReference type="SUPFAM" id="SSF47807">
    <property type="entry name" value="5' to 3' exonuclease, C-terminal subdomain"/>
    <property type="match status" value="1"/>
</dbReference>
<dbReference type="InterPro" id="IPR006085">
    <property type="entry name" value="XPG_DNA_repair_N"/>
</dbReference>
<evidence type="ECO:0000259" key="14">
    <source>
        <dbReference type="SMART" id="SM00485"/>
    </source>
</evidence>
<keyword evidence="9" id="KW-0234">DNA repair</keyword>
<proteinExistence type="inferred from homology"/>
<evidence type="ECO:0000256" key="2">
    <source>
        <dbReference type="ARBA" id="ARBA00004123"/>
    </source>
</evidence>
<keyword evidence="10" id="KW-0539">Nucleus</keyword>
<reference evidence="15" key="1">
    <citation type="submission" date="2020-12" db="EMBL/GenBank/DDBJ databases">
        <title>Metabolic potential, ecology and presence of endohyphal bacteria is reflected in genomic diversity of Mucoromycotina.</title>
        <authorList>
            <person name="Muszewska A."/>
            <person name="Okrasinska A."/>
            <person name="Steczkiewicz K."/>
            <person name="Drgas O."/>
            <person name="Orlowska M."/>
            <person name="Perlinska-Lenart U."/>
            <person name="Aleksandrzak-Piekarczyk T."/>
            <person name="Szatraj K."/>
            <person name="Zielenkiewicz U."/>
            <person name="Pilsyk S."/>
            <person name="Malc E."/>
            <person name="Mieczkowski P."/>
            <person name="Kruszewska J.S."/>
            <person name="Biernat P."/>
            <person name="Pawlowska J."/>
        </authorList>
    </citation>
    <scope>NUCLEOTIDE SEQUENCE</scope>
    <source>
        <strain evidence="15">WA0000051536</strain>
    </source>
</reference>
<dbReference type="AlphaFoldDB" id="A0A8H7Q7C5"/>
<dbReference type="GO" id="GO:0006281">
    <property type="term" value="P:DNA repair"/>
    <property type="evidence" value="ECO:0007669"/>
    <property type="project" value="UniProtKB-KW"/>
</dbReference>
<dbReference type="SMART" id="SM00279">
    <property type="entry name" value="HhH2"/>
    <property type="match status" value="1"/>
</dbReference>
<feature type="compositionally biased region" description="Low complexity" evidence="12">
    <location>
        <begin position="614"/>
        <end position="625"/>
    </location>
</feature>
<dbReference type="GO" id="GO:0003697">
    <property type="term" value="F:single-stranded DNA binding"/>
    <property type="evidence" value="ECO:0007669"/>
    <property type="project" value="TreeGrafter"/>
</dbReference>
<dbReference type="InterPro" id="IPR006084">
    <property type="entry name" value="XPG/Rad2"/>
</dbReference>
<feature type="compositionally biased region" description="Polar residues" evidence="12">
    <location>
        <begin position="626"/>
        <end position="654"/>
    </location>
</feature>
<dbReference type="InterPro" id="IPR029060">
    <property type="entry name" value="PIN-like_dom_sf"/>
</dbReference>
<comment type="caution">
    <text evidence="15">The sequence shown here is derived from an EMBL/GenBank/DDBJ whole genome shotgun (WGS) entry which is preliminary data.</text>
</comment>
<feature type="region of interest" description="Disordered" evidence="12">
    <location>
        <begin position="750"/>
        <end position="773"/>
    </location>
</feature>
<evidence type="ECO:0000256" key="12">
    <source>
        <dbReference type="SAM" id="MobiDB-lite"/>
    </source>
</evidence>
<feature type="domain" description="XPG-I" evidence="13">
    <location>
        <begin position="915"/>
        <end position="984"/>
    </location>
</feature>
<dbReference type="OrthoDB" id="31113at2759"/>
<keyword evidence="4" id="KW-0479">Metal-binding</keyword>
<sequence>MGVKNLWDILAPVARPVQLDSLRQRKLAIDASIWLYHFLKAVRDKEGNALKNAHLRERRQRRSERTKDLKKTAEKILETQLKVQAIREHEKRTSAAIATNDVNDVMAGNFTYLDELQAAAVKSRKFRKDPYELPADSGEIKKAKEKLDPRFATDEELREFIMEFKPSDLNVDSDTFRSLPTEIQYELIQDLKLKSRQTSWARLDEMIRKSKTSLDFSKQQIQHLMHRNVMTQRLLDVNSAVSNVKDLQPVRIASERGKQYVLVKNEDVTEGLGWKLPGLNYDKGTADKPLLEEDIQEEEDDSDDDDTKGNEAGGGPKDKVLQAIESNPTLKRLLESMNENDTQDNEADDNDADVDTGFVDEDSEDDNELFVSTRPEHERSIQDSSIQADILDNMNAYVDDNLSIQEIMARFQSKQDLDEKLKVHHNTAAPKELSPAQETGPDIETMSGPELVNYWIKQSPDAFIYEHSLNDEYKHIIRDAVYTLSVEDMESKLSAISRKSGKLALHDELRQESFNFYKTILEETMKWKRLQVQLLEQFENQDKPDDPQTNKMVWVDSDDDFEALDYSLLEEPTVPSTTPPGQITIDHPVKESKGKENEHQERSVTSHPTTSLSDNDMNININIPIQTSSLLRPTNESEQQTVSSHEPSSINGTHVNPIVEVDTSDLMEFEESEDEQWQHVEVDNDSDVQVSDNNIVPNLSPSSKSSTAEVELFVEDNSHAVAQSPEREHGRNNVTDTDDSQLQIITLDKENNNDDSVQINAEVNDEEPATDPTKMDEYVEDDMEDIEGDDLQLNSQADDLPEDEAGEYGQTLQQATNEITNAEMEEEIEAYIANQAQVPGEHDGYNSEEELGSKLEAEDSEYARFVAEFGSRDYTDVRQEINDDLRALGKEQRRQKRDMDELTTQMIEDAQELLRLFGIPYIVSPMEAEAQCAELLQLSLVDGVVTDDSDVFLFGASKVYKNVFNQEKFVECYMSNDVERELSLDRQRLIQLAYLLGSDYTTGFAGVGQVAAMEILKEFQGDPDEPPLKPLQRFKEWWETPMLPKDETSDFRKKFRKRHSGLEIPEDFPNPHVREAYISPHVDASTQEFEWGMPDLDALRRFLYSMLGWDEKKVDGLVVPVIKEMNSRKAAAQASIGQFFDVTIDKPVQQPVRKRAYKSKRLQKVVQSLKEQDQAASKKRAKSSDDRTANSRSTKRR</sequence>
<dbReference type="Pfam" id="PF00867">
    <property type="entry name" value="XPG_I"/>
    <property type="match status" value="1"/>
</dbReference>
<dbReference type="GO" id="GO:0048256">
    <property type="term" value="F:flap endonuclease activity"/>
    <property type="evidence" value="ECO:0007669"/>
    <property type="project" value="UniProtKB-ARBA"/>
</dbReference>
<evidence type="ECO:0000256" key="9">
    <source>
        <dbReference type="ARBA" id="ARBA00023204"/>
    </source>
</evidence>
<accession>A0A8H7Q7C5</accession>
<dbReference type="SMART" id="SM00484">
    <property type="entry name" value="XPGI"/>
    <property type="match status" value="1"/>
</dbReference>
<dbReference type="GO" id="GO:0005634">
    <property type="term" value="C:nucleus"/>
    <property type="evidence" value="ECO:0007669"/>
    <property type="project" value="UniProtKB-SubCell"/>
</dbReference>
<evidence type="ECO:0000313" key="15">
    <source>
        <dbReference type="EMBL" id="KAG2186880.1"/>
    </source>
</evidence>
<protein>
    <submittedName>
        <fullName evidence="15">Uncharacterized protein</fullName>
    </submittedName>
</protein>
<comment type="cofactor">
    <cofactor evidence="1">
        <name>Mg(2+)</name>
        <dbReference type="ChEBI" id="CHEBI:18420"/>
    </cofactor>
</comment>
<dbReference type="CDD" id="cd09904">
    <property type="entry name" value="H3TH_XPG"/>
    <property type="match status" value="1"/>
</dbReference>
<feature type="region of interest" description="Disordered" evidence="12">
    <location>
        <begin position="295"/>
        <end position="322"/>
    </location>
</feature>
<dbReference type="InterPro" id="IPR036279">
    <property type="entry name" value="5-3_exonuclease_C_sf"/>
</dbReference>
<dbReference type="PANTHER" id="PTHR16171:SF7">
    <property type="entry name" value="DNA REPAIR PROTEIN RAD2"/>
    <property type="match status" value="1"/>
</dbReference>
<dbReference type="Pfam" id="PF00752">
    <property type="entry name" value="XPG_N"/>
    <property type="match status" value="1"/>
</dbReference>
<evidence type="ECO:0000256" key="10">
    <source>
        <dbReference type="ARBA" id="ARBA00023242"/>
    </source>
</evidence>
<dbReference type="Gene3D" id="1.10.150.20">
    <property type="entry name" value="5' to 3' exonuclease, C-terminal subdomain"/>
    <property type="match status" value="1"/>
</dbReference>
<feature type="region of interest" description="Disordered" evidence="12">
    <location>
        <begin position="1151"/>
        <end position="1197"/>
    </location>
</feature>
<evidence type="ECO:0000256" key="11">
    <source>
        <dbReference type="ARBA" id="ARBA00038112"/>
    </source>
</evidence>
<keyword evidence="16" id="KW-1185">Reference proteome</keyword>
<evidence type="ECO:0000256" key="1">
    <source>
        <dbReference type="ARBA" id="ARBA00001946"/>
    </source>
</evidence>
<evidence type="ECO:0000256" key="7">
    <source>
        <dbReference type="ARBA" id="ARBA00022801"/>
    </source>
</evidence>
<dbReference type="EMBL" id="JAEPRA010000004">
    <property type="protein sequence ID" value="KAG2186880.1"/>
    <property type="molecule type" value="Genomic_DNA"/>
</dbReference>
<comment type="similarity">
    <text evidence="11">Belongs to the XPG/RAD2 endonuclease family. GEN subfamily.</text>
</comment>
<keyword evidence="8" id="KW-0460">Magnesium</keyword>
<feature type="domain" description="XPG N-terminal" evidence="14">
    <location>
        <begin position="1"/>
        <end position="65"/>
    </location>
</feature>
<evidence type="ECO:0000256" key="3">
    <source>
        <dbReference type="ARBA" id="ARBA00022722"/>
    </source>
</evidence>
<dbReference type="InterPro" id="IPR006086">
    <property type="entry name" value="XPG-I_dom"/>
</dbReference>
<name>A0A8H7Q7C5_9FUNG</name>
<dbReference type="PANTHER" id="PTHR16171">
    <property type="entry name" value="DNA REPAIR PROTEIN COMPLEMENTING XP-G CELLS-RELATED"/>
    <property type="match status" value="1"/>
</dbReference>
<organism evidence="15 16">
    <name type="scientific">Umbelopsis vinacea</name>
    <dbReference type="NCBI Taxonomy" id="44442"/>
    <lineage>
        <taxon>Eukaryota</taxon>
        <taxon>Fungi</taxon>
        <taxon>Fungi incertae sedis</taxon>
        <taxon>Mucoromycota</taxon>
        <taxon>Mucoromycotina</taxon>
        <taxon>Umbelopsidomycetes</taxon>
        <taxon>Umbelopsidales</taxon>
        <taxon>Umbelopsidaceae</taxon>
        <taxon>Umbelopsis</taxon>
    </lineage>
</organism>
<gene>
    <name evidence="15" type="ORF">INT44_003107</name>
</gene>